<dbReference type="VEuPathDB" id="FungiDB:RhiirA1_497326"/>
<dbReference type="EMBL" id="LLXI01001200">
    <property type="protein sequence ID" value="PKY52412.1"/>
    <property type="molecule type" value="Genomic_DNA"/>
</dbReference>
<dbReference type="PANTHER" id="PTHR39639">
    <property type="entry name" value="CHROMOSOME 16, WHOLE GENOME SHOTGUN SEQUENCE"/>
    <property type="match status" value="1"/>
</dbReference>
<organism evidence="3 4">
    <name type="scientific">Rhizophagus irregularis</name>
    <dbReference type="NCBI Taxonomy" id="588596"/>
    <lineage>
        <taxon>Eukaryota</taxon>
        <taxon>Fungi</taxon>
        <taxon>Fungi incertae sedis</taxon>
        <taxon>Mucoromycota</taxon>
        <taxon>Glomeromycotina</taxon>
        <taxon>Glomeromycetes</taxon>
        <taxon>Glomerales</taxon>
        <taxon>Glomeraceae</taxon>
        <taxon>Rhizophagus</taxon>
    </lineage>
</organism>
<feature type="compositionally biased region" description="Basic residues" evidence="1">
    <location>
        <begin position="344"/>
        <end position="353"/>
    </location>
</feature>
<feature type="region of interest" description="Disordered" evidence="1">
    <location>
        <begin position="334"/>
        <end position="353"/>
    </location>
</feature>
<dbReference type="Pfam" id="PF03235">
    <property type="entry name" value="GmrSD_N"/>
    <property type="match status" value="1"/>
</dbReference>
<gene>
    <name evidence="3" type="ORF">RhiirA4_496601</name>
</gene>
<sequence length="353" mass="41620">MDEALTKPRNGTHTIYKLYSWLQNGMIDLNPDYQRDIVWSDKRQSYLIDSLFNNFYVPPVIFSCKMLDSKRIMRVCIDGKQRLTSIRKFIDNEIPHLNPSDGCANKRYYKNLNNKYYLTEAEREKFECTELFCVEYYDLTFQQEQEIFSRVQLGVALTPAEKLQAIGSPLADFVHEIHNQYSSLSLIMDNKRAQPFQLITQSLHMIETEPEKFNASHTNISKYLKEDREVPESLKTLSRQVYSIIDKMVNVNVELFWQDHKLSPVEFIFLTYIIAKLPKLPIFQYQSCLLNMKKYVWDRHDEVRLNSKVFNTLKEFVDNMKYEFASNQTIPHTSSSIYGSQSTKGKKRARNTN</sequence>
<evidence type="ECO:0000313" key="3">
    <source>
        <dbReference type="EMBL" id="PKY52412.1"/>
    </source>
</evidence>
<proteinExistence type="predicted"/>
<evidence type="ECO:0000313" key="4">
    <source>
        <dbReference type="Proteomes" id="UP000234323"/>
    </source>
</evidence>
<dbReference type="AlphaFoldDB" id="A0A2I1H0J2"/>
<evidence type="ECO:0000259" key="2">
    <source>
        <dbReference type="Pfam" id="PF03235"/>
    </source>
</evidence>
<dbReference type="PANTHER" id="PTHR39639:SF1">
    <property type="entry name" value="DUF262 DOMAIN-CONTAINING PROTEIN"/>
    <property type="match status" value="1"/>
</dbReference>
<reference evidence="3 4" key="1">
    <citation type="submission" date="2015-10" db="EMBL/GenBank/DDBJ databases">
        <title>Genome analyses suggest a sexual origin of heterokaryosis in a supposedly ancient asexual fungus.</title>
        <authorList>
            <person name="Ropars J."/>
            <person name="Sedzielewska K."/>
            <person name="Noel J."/>
            <person name="Charron P."/>
            <person name="Farinelli L."/>
            <person name="Marton T."/>
            <person name="Kruger M."/>
            <person name="Pelin A."/>
            <person name="Brachmann A."/>
            <person name="Corradi N."/>
        </authorList>
    </citation>
    <scope>NUCLEOTIDE SEQUENCE [LARGE SCALE GENOMIC DNA]</scope>
    <source>
        <strain evidence="3 4">A4</strain>
    </source>
</reference>
<dbReference type="VEuPathDB" id="FungiDB:FUN_009567"/>
<protein>
    <recommendedName>
        <fullName evidence="2">GmrSD restriction endonucleases N-terminal domain-containing protein</fullName>
    </recommendedName>
</protein>
<dbReference type="InterPro" id="IPR004919">
    <property type="entry name" value="GmrSD_N"/>
</dbReference>
<dbReference type="VEuPathDB" id="FungiDB:RhiirFUN_021369"/>
<feature type="compositionally biased region" description="Polar residues" evidence="1">
    <location>
        <begin position="334"/>
        <end position="343"/>
    </location>
</feature>
<feature type="domain" description="GmrSD restriction endonucleases N-terminal" evidence="2">
    <location>
        <begin position="22"/>
        <end position="145"/>
    </location>
</feature>
<name>A0A2I1H0J2_9GLOM</name>
<keyword evidence="4" id="KW-1185">Reference proteome</keyword>
<accession>A0A2I1H0J2</accession>
<dbReference type="OrthoDB" id="5419821at2759"/>
<dbReference type="Proteomes" id="UP000234323">
    <property type="component" value="Unassembled WGS sequence"/>
</dbReference>
<comment type="caution">
    <text evidence="3">The sequence shown here is derived from an EMBL/GenBank/DDBJ whole genome shotgun (WGS) entry which is preliminary data.</text>
</comment>
<evidence type="ECO:0000256" key="1">
    <source>
        <dbReference type="SAM" id="MobiDB-lite"/>
    </source>
</evidence>